<reference evidence="7" key="1">
    <citation type="journal article" date="2018" name="Nat. Microbiol.">
        <title>Leveraging single-cell genomics to expand the fungal tree of life.</title>
        <authorList>
            <person name="Ahrendt S.R."/>
            <person name="Quandt C.A."/>
            <person name="Ciobanu D."/>
            <person name="Clum A."/>
            <person name="Salamov A."/>
            <person name="Andreopoulos B."/>
            <person name="Cheng J.F."/>
            <person name="Woyke T."/>
            <person name="Pelin A."/>
            <person name="Henrissat B."/>
            <person name="Reynolds N.K."/>
            <person name="Benny G.L."/>
            <person name="Smith M.E."/>
            <person name="James T.Y."/>
            <person name="Grigoriev I.V."/>
        </authorList>
    </citation>
    <scope>NUCLEOTIDE SEQUENCE [LARGE SCALE GENOMIC DNA]</scope>
    <source>
        <strain evidence="7">Baker2002</strain>
    </source>
</reference>
<keyword evidence="2 3" id="KW-0067">ATP-binding</keyword>
<dbReference type="PANTHER" id="PTHR24347">
    <property type="entry name" value="SERINE/THREONINE-PROTEIN KINASE"/>
    <property type="match status" value="1"/>
</dbReference>
<dbReference type="Gene3D" id="1.10.510.10">
    <property type="entry name" value="Transferase(Phosphotransferase) domain 1"/>
    <property type="match status" value="1"/>
</dbReference>
<evidence type="ECO:0000256" key="3">
    <source>
        <dbReference type="PROSITE-ProRule" id="PRU10141"/>
    </source>
</evidence>
<dbReference type="SUPFAM" id="SSF56112">
    <property type="entry name" value="Protein kinase-like (PK-like)"/>
    <property type="match status" value="1"/>
</dbReference>
<dbReference type="InterPro" id="IPR000719">
    <property type="entry name" value="Prot_kinase_dom"/>
</dbReference>
<dbReference type="OrthoDB" id="4062651at2759"/>
<gene>
    <name evidence="6" type="ORF">METBISCDRAFT_21387</name>
</gene>
<sequence>MDIPLKSKPKVSIAEHLDASLFAEPLVHRDPRNRRHRPHSISRVPTSQQLADSPNAPDGETTNYKLTRTYSETETNNFDADTGHRLFDDGKIRAKPLRLTSPRRPEFYDQSSSRSSWQLYSRSHEPAMDSDVAAFAGLEDEYVPDLDFAAVVSQWNRPVSDASTPVSRDTLFLDLNQLHAQLAPQPIQYRNPQFLNSLQFTIAPDSAEDPQKSKIGASPKDVDASNFEAVLASLPSNFNEFPYSQRKKLVKQVSETIDYSQFSQFAKSFFSDKLSVNLSAKTFRSDPASVGRNGSFSRRSRRNSTNTVAGRLLALSLSLSLDLKKLDKVAKYDVDEKGAYVLDHQLGKVIGFGAWGIIRECTANDGTLRAVKIVKATKELDRSQIRNPKVLQIFRKEIAIWQQLHHPNILPLINSLETDEIIFCLTRRITGGTLFDLVTRWGIFNEGFEDTHGPILFSIERQTKRIKNTIEFVRQIVQTLTYMHEQLGIVHGDLKLENVLVDDLNPDDIRIILCDFGMSRVFTTRTNRELTRLKEESFPKARSKSSFASTRRPYHGPDSVNTKKLFADDCKIGILQLLRTHGPSVNSVSLSGNNSSSSLANFHEFKTKDNRLVEIDLDLPHLHIGLLPYAAPELLQPQPPPLGPSADIWALGVLIFTMAVGKLPFQHPYEPRLRCMIASGKFNQCEMRRACLLKWLLNDEPKSIETMVDMTRRAEMESLRKEWELLKHSRFQWVDDLVTGCLDKDITKRLDLHTIASTFVTH</sequence>
<dbReference type="AlphaFoldDB" id="A0A4P9ZHH9"/>
<feature type="binding site" evidence="3">
    <location>
        <position position="372"/>
    </location>
    <ligand>
        <name>ATP</name>
        <dbReference type="ChEBI" id="CHEBI:30616"/>
    </ligand>
</feature>
<accession>A0A4P9ZHH9</accession>
<dbReference type="InterPro" id="IPR011009">
    <property type="entry name" value="Kinase-like_dom_sf"/>
</dbReference>
<evidence type="ECO:0000256" key="2">
    <source>
        <dbReference type="ARBA" id="ARBA00022840"/>
    </source>
</evidence>
<protein>
    <submittedName>
        <fullName evidence="6">Kinase-like protein</fullName>
    </submittedName>
</protein>
<name>A0A4P9ZHH9_9ASCO</name>
<evidence type="ECO:0000256" key="1">
    <source>
        <dbReference type="ARBA" id="ARBA00022741"/>
    </source>
</evidence>
<evidence type="ECO:0000256" key="4">
    <source>
        <dbReference type="SAM" id="MobiDB-lite"/>
    </source>
</evidence>
<dbReference type="SMART" id="SM00220">
    <property type="entry name" value="S_TKc"/>
    <property type="match status" value="1"/>
</dbReference>
<dbReference type="Proteomes" id="UP000268321">
    <property type="component" value="Unassembled WGS sequence"/>
</dbReference>
<dbReference type="GO" id="GO:0004672">
    <property type="term" value="F:protein kinase activity"/>
    <property type="evidence" value="ECO:0007669"/>
    <property type="project" value="InterPro"/>
</dbReference>
<dbReference type="GO" id="GO:0030447">
    <property type="term" value="P:filamentous growth"/>
    <property type="evidence" value="ECO:0007669"/>
    <property type="project" value="UniProtKB-ARBA"/>
</dbReference>
<keyword evidence="7" id="KW-1185">Reference proteome</keyword>
<dbReference type="Pfam" id="PF00069">
    <property type="entry name" value="Pkinase"/>
    <property type="match status" value="2"/>
</dbReference>
<evidence type="ECO:0000313" key="6">
    <source>
        <dbReference type="EMBL" id="RKP32398.1"/>
    </source>
</evidence>
<keyword evidence="1 3" id="KW-0547">Nucleotide-binding</keyword>
<dbReference type="PROSITE" id="PS00107">
    <property type="entry name" value="PROTEIN_KINASE_ATP"/>
    <property type="match status" value="1"/>
</dbReference>
<dbReference type="PROSITE" id="PS00108">
    <property type="entry name" value="PROTEIN_KINASE_ST"/>
    <property type="match status" value="1"/>
</dbReference>
<dbReference type="GO" id="GO:0005524">
    <property type="term" value="F:ATP binding"/>
    <property type="evidence" value="ECO:0007669"/>
    <property type="project" value="UniProtKB-UniRule"/>
</dbReference>
<evidence type="ECO:0000259" key="5">
    <source>
        <dbReference type="PROSITE" id="PS50011"/>
    </source>
</evidence>
<evidence type="ECO:0000313" key="7">
    <source>
        <dbReference type="Proteomes" id="UP000268321"/>
    </source>
</evidence>
<feature type="compositionally biased region" description="Basic residues" evidence="4">
    <location>
        <begin position="31"/>
        <end position="40"/>
    </location>
</feature>
<proteinExistence type="predicted"/>
<dbReference type="InterPro" id="IPR017441">
    <property type="entry name" value="Protein_kinase_ATP_BS"/>
</dbReference>
<dbReference type="Gene3D" id="3.30.200.20">
    <property type="entry name" value="Phosphorylase Kinase, domain 1"/>
    <property type="match status" value="1"/>
</dbReference>
<dbReference type="PROSITE" id="PS50011">
    <property type="entry name" value="PROTEIN_KINASE_DOM"/>
    <property type="match status" value="1"/>
</dbReference>
<feature type="region of interest" description="Disordered" evidence="4">
    <location>
        <begin position="28"/>
        <end position="64"/>
    </location>
</feature>
<feature type="compositionally biased region" description="Polar residues" evidence="4">
    <location>
        <begin position="43"/>
        <end position="52"/>
    </location>
</feature>
<organism evidence="6 7">
    <name type="scientific">Metschnikowia bicuspidata</name>
    <dbReference type="NCBI Taxonomy" id="27322"/>
    <lineage>
        <taxon>Eukaryota</taxon>
        <taxon>Fungi</taxon>
        <taxon>Dikarya</taxon>
        <taxon>Ascomycota</taxon>
        <taxon>Saccharomycotina</taxon>
        <taxon>Pichiomycetes</taxon>
        <taxon>Metschnikowiaceae</taxon>
        <taxon>Metschnikowia</taxon>
    </lineage>
</organism>
<dbReference type="InterPro" id="IPR008271">
    <property type="entry name" value="Ser/Thr_kinase_AS"/>
</dbReference>
<dbReference type="EMBL" id="ML004431">
    <property type="protein sequence ID" value="RKP32398.1"/>
    <property type="molecule type" value="Genomic_DNA"/>
</dbReference>
<keyword evidence="6" id="KW-0808">Transferase</keyword>
<feature type="domain" description="Protein kinase" evidence="5">
    <location>
        <begin position="344"/>
        <end position="762"/>
    </location>
</feature>
<keyword evidence="6" id="KW-0418">Kinase</keyword>